<name>A0A2T7P663_POMCA</name>
<dbReference type="Proteomes" id="UP000245119">
    <property type="component" value="Linkage Group LG6"/>
</dbReference>
<evidence type="ECO:0000256" key="3">
    <source>
        <dbReference type="SAM" id="MobiDB-lite"/>
    </source>
</evidence>
<dbReference type="EMBL" id="PZQS01000006">
    <property type="protein sequence ID" value="PVD28908.1"/>
    <property type="molecule type" value="Genomic_DNA"/>
</dbReference>
<feature type="coiled-coil region" evidence="2">
    <location>
        <begin position="401"/>
        <end position="505"/>
    </location>
</feature>
<proteinExistence type="inferred from homology"/>
<dbReference type="PANTHER" id="PTHR16127:SF13">
    <property type="entry name" value="GH01188P"/>
    <property type="match status" value="1"/>
</dbReference>
<evidence type="ECO:0000313" key="4">
    <source>
        <dbReference type="EMBL" id="PVD28908.1"/>
    </source>
</evidence>
<keyword evidence="5" id="KW-1185">Reference proteome</keyword>
<feature type="compositionally biased region" description="Polar residues" evidence="3">
    <location>
        <begin position="78"/>
        <end position="99"/>
    </location>
</feature>
<feature type="region of interest" description="Disordered" evidence="3">
    <location>
        <begin position="1"/>
        <end position="23"/>
    </location>
</feature>
<evidence type="ECO:0000256" key="2">
    <source>
        <dbReference type="SAM" id="Coils"/>
    </source>
</evidence>
<feature type="region of interest" description="Disordered" evidence="3">
    <location>
        <begin position="624"/>
        <end position="661"/>
    </location>
</feature>
<feature type="compositionally biased region" description="Low complexity" evidence="3">
    <location>
        <begin position="118"/>
        <end position="130"/>
    </location>
</feature>
<gene>
    <name evidence="4" type="ORF">C0Q70_11503</name>
</gene>
<comment type="caution">
    <text evidence="4">The sequence shown here is derived from an EMBL/GenBank/DDBJ whole genome shotgun (WGS) entry which is preliminary data.</text>
</comment>
<dbReference type="STRING" id="400727.A0A2T7P663"/>
<evidence type="ECO:0000313" key="5">
    <source>
        <dbReference type="Proteomes" id="UP000245119"/>
    </source>
</evidence>
<dbReference type="GO" id="GO:0019905">
    <property type="term" value="F:syntaxin binding"/>
    <property type="evidence" value="ECO:0007669"/>
    <property type="project" value="InterPro"/>
</dbReference>
<protein>
    <recommendedName>
        <fullName evidence="6">Alpha-taxilin</fullName>
    </recommendedName>
</protein>
<accession>A0A2T7P663</accession>
<dbReference type="Pfam" id="PF09728">
    <property type="entry name" value="Taxilin"/>
    <property type="match status" value="1"/>
</dbReference>
<dbReference type="PANTHER" id="PTHR16127">
    <property type="entry name" value="TAXILIN"/>
    <property type="match status" value="1"/>
</dbReference>
<dbReference type="AlphaFoldDB" id="A0A2T7P663"/>
<comment type="similarity">
    <text evidence="1">Belongs to the taxilin family.</text>
</comment>
<evidence type="ECO:0000256" key="1">
    <source>
        <dbReference type="ARBA" id="ARBA00009550"/>
    </source>
</evidence>
<keyword evidence="2" id="KW-0175">Coiled coil</keyword>
<organism evidence="4 5">
    <name type="scientific">Pomacea canaliculata</name>
    <name type="common">Golden apple snail</name>
    <dbReference type="NCBI Taxonomy" id="400727"/>
    <lineage>
        <taxon>Eukaryota</taxon>
        <taxon>Metazoa</taxon>
        <taxon>Spiralia</taxon>
        <taxon>Lophotrochozoa</taxon>
        <taxon>Mollusca</taxon>
        <taxon>Gastropoda</taxon>
        <taxon>Caenogastropoda</taxon>
        <taxon>Architaenioglossa</taxon>
        <taxon>Ampullarioidea</taxon>
        <taxon>Ampullariidae</taxon>
        <taxon>Pomacea</taxon>
    </lineage>
</organism>
<feature type="compositionally biased region" description="Low complexity" evidence="3">
    <location>
        <begin position="624"/>
        <end position="647"/>
    </location>
</feature>
<dbReference type="OrthoDB" id="425555at2759"/>
<evidence type="ECO:0008006" key="6">
    <source>
        <dbReference type="Google" id="ProtNLM"/>
    </source>
</evidence>
<sequence>MKEDEPEDQDKCNTTVQDPVLDHQVISTEPQPATIYPTQNVENQTEDMAAEGVLHMETAVSQQDAVSGDATAIQVLSSLDTSLQSPSVLKPTETGSSMETVHPDVSETPTTSGISIDEPTPTSSPEPSEVTGDDSTPALGVVSNGSASKGEDEEDMEGQASRPRLDDINASTAAATVDNKADQNVRTLPNKNKRKEDKGIEYILRALSSLSTPEEKLAALCKKYADLHEEHRVLQSSFKQQQRRMSVLAREKDQLQADHTKAVIAKSKLESLCRELQKHNKLIKEESVQRAREEEEKRREISAKFQTTIADIQMQMTDNHEKNVKLREENADLAGKLKKFIEQHELREQQLEKLIKHRELEQQLADTKLQQAAIILKEEKERNLKEKELLLLQASEGHKKNSVLEAQLMMYKDRYEEFQATINKSNDMFQKLKSEMDKMGKRIKKLEKEGAQWRAKFEASNKALLDMATEKKSADKEKEVLQVKVQKLESLCRALQAELHGKKTNKSLPLPAEAETSALSPVEDVSLLAATPDTPNSKLQASIEQTIAICSETGDLHHEACNPVSSDHDNHSLRNSLPDNAETTITADADQVGLAASSDLSALVTDSADANNAEVMKLLKDSHSSASSSEMASSEGEVVAEVSSEGEILVTGAPSSELSAETIEQDLPAAFGSLAVDTEQAAA</sequence>
<feature type="region of interest" description="Disordered" evidence="3">
    <location>
        <begin position="78"/>
        <end position="188"/>
    </location>
</feature>
<feature type="coiled-coil region" evidence="2">
    <location>
        <begin position="238"/>
        <end position="361"/>
    </location>
</feature>
<reference evidence="4 5" key="1">
    <citation type="submission" date="2018-04" db="EMBL/GenBank/DDBJ databases">
        <title>The genome of golden apple snail Pomacea canaliculata provides insight into stress tolerance and invasive adaptation.</title>
        <authorList>
            <person name="Liu C."/>
            <person name="Liu B."/>
            <person name="Ren Y."/>
            <person name="Zhang Y."/>
            <person name="Wang H."/>
            <person name="Li S."/>
            <person name="Jiang F."/>
            <person name="Yin L."/>
            <person name="Zhang G."/>
            <person name="Qian W."/>
            <person name="Fan W."/>
        </authorList>
    </citation>
    <scope>NUCLEOTIDE SEQUENCE [LARGE SCALE GENOMIC DNA]</scope>
    <source>
        <strain evidence="4">SZHN2017</strain>
        <tissue evidence="4">Muscle</tissue>
    </source>
</reference>
<dbReference type="InterPro" id="IPR026183">
    <property type="entry name" value="Taxilin_fam"/>
</dbReference>